<name>A0A183GIA6_HELPZ</name>
<dbReference type="Proteomes" id="UP000050761">
    <property type="component" value="Unassembled WGS sequence"/>
</dbReference>
<sequence>ALKVKILPPEPPISFDNDILSVYSQTQGTISLDSVSEMESGPMEALKKSQQANIKPPEKVLTAKTIKTPIKEAPKAFAVTDALFCERLHPEGPYTSDHRKGDLITNVMSIVNNSGNTELELKITLDREARVLSIYK</sequence>
<keyword evidence="2" id="KW-1185">Reference proteome</keyword>
<evidence type="ECO:0000313" key="3">
    <source>
        <dbReference type="WBParaSite" id="HPBE_0002235501-mRNA-1"/>
    </source>
</evidence>
<accession>A0A3P8GC39</accession>
<evidence type="ECO:0000313" key="2">
    <source>
        <dbReference type="Proteomes" id="UP000050761"/>
    </source>
</evidence>
<dbReference type="WBParaSite" id="HPBE_0002235501-mRNA-1">
    <property type="protein sequence ID" value="HPBE_0002235501-mRNA-1"/>
    <property type="gene ID" value="HPBE_0002235501"/>
</dbReference>
<organism evidence="2 3">
    <name type="scientific">Heligmosomoides polygyrus</name>
    <name type="common">Parasitic roundworm</name>
    <dbReference type="NCBI Taxonomy" id="6339"/>
    <lineage>
        <taxon>Eukaryota</taxon>
        <taxon>Metazoa</taxon>
        <taxon>Ecdysozoa</taxon>
        <taxon>Nematoda</taxon>
        <taxon>Chromadorea</taxon>
        <taxon>Rhabditida</taxon>
        <taxon>Rhabditina</taxon>
        <taxon>Rhabditomorpha</taxon>
        <taxon>Strongyloidea</taxon>
        <taxon>Heligmosomidae</taxon>
        <taxon>Heligmosomoides</taxon>
    </lineage>
</organism>
<gene>
    <name evidence="1" type="ORF">HPBE_LOCUS22354</name>
</gene>
<dbReference type="EMBL" id="UZAH01033909">
    <property type="protein sequence ID" value="VDP32053.1"/>
    <property type="molecule type" value="Genomic_DNA"/>
</dbReference>
<evidence type="ECO:0000313" key="1">
    <source>
        <dbReference type="EMBL" id="VDP32053.1"/>
    </source>
</evidence>
<dbReference type="AlphaFoldDB" id="A0A183GIA6"/>
<proteinExistence type="predicted"/>
<reference evidence="3" key="2">
    <citation type="submission" date="2019-09" db="UniProtKB">
        <authorList>
            <consortium name="WormBaseParasite"/>
        </authorList>
    </citation>
    <scope>IDENTIFICATION</scope>
</reference>
<protein>
    <submittedName>
        <fullName evidence="3">CPLN1 protein</fullName>
    </submittedName>
</protein>
<reference evidence="1 2" key="1">
    <citation type="submission" date="2018-11" db="EMBL/GenBank/DDBJ databases">
        <authorList>
            <consortium name="Pathogen Informatics"/>
        </authorList>
    </citation>
    <scope>NUCLEOTIDE SEQUENCE [LARGE SCALE GENOMIC DNA]</scope>
</reference>
<accession>A0A183GIA6</accession>
<dbReference type="OrthoDB" id="5834231at2759"/>